<feature type="compositionally biased region" description="Basic residues" evidence="7">
    <location>
        <begin position="793"/>
        <end position="807"/>
    </location>
</feature>
<dbReference type="EMBL" id="CM031824">
    <property type="protein sequence ID" value="KAG6624753.1"/>
    <property type="molecule type" value="Genomic_DNA"/>
</dbReference>
<dbReference type="Pfam" id="PF03101">
    <property type="entry name" value="FAR1"/>
    <property type="match status" value="1"/>
</dbReference>
<evidence type="ECO:0000259" key="8">
    <source>
        <dbReference type="PROSITE" id="PS50966"/>
    </source>
</evidence>
<sequence length="876" mass="99558">MPHAWLPMPFVERPDANPSTNTTQVIDSFDKYYAYFYPCLYSNKFFCGCKLQGNEVPPFLSSVASPIGLHSTSSSHVDELQNISPDSTGKSMSTPYIDDTVEPRDVGQSGLQNTFHTEGANIVKEPKLGMMFKSEEELLSYYKRYGQQCGFGIMTQRSHRFEDGSIRYVTLGCARGGKAQNRTTNVARPRPTSKTDCKARINVIYEKGVLTVSSVNNSHNHGLSPQKSRFFRCNREVSESVKRVLDINDQAGIRMNKSFASLVQEAGGFENLPFNEKDCRNYIDKARHLRLGKGGAGALREYFARMQYKNDGFFSLMDMDDDGRLRNVFWADARSRAAYKYFGDVITFDTTYLTNRYGMPFAPFVGVNHHGQSILLGAGLVSSEDTETFSWLFQTWLTCMDGEAPKAIITDQDRAMKNAISLVFPNSRHRYCLWHILKKLPEKLGSHGAYKTGLKSQLLNCVYDAHTKEEFEGSWELLITKYNLEENAWLKSLYAERMYWAPVYMKEVFWAGMSTTQRSESMNAFFDGYVHAKTNLKEFVDQFDNAVRKKIENESEADFHSFNVTIPVVSPSPLEKTFQDIYTCNKFREVQKEVIGMLATLPTLHRKDGVIATYHVEDEVNVDDFIKEVTHIVYFNEAECEVKCSCALFEIRGILCRHVLGIMRVNKVCSVPEKYILDRWRKDIKRTYTLIRSSYDMVDQRPEVSRYSRIIKKCYEVATNASSCDEHTEDMLAKLDAMNLGYHTNNPPSKVITYNADATIDASSKKVLSPHVVRGKGRPPSLRKKSMIERGKPMTKKSSQKGKRKQPHGIEGEVVGTCRNLFGQADVGTQQNVPVQLYKGRFMKVLYKKRKSKGKIAQTSGAKLAKSSLDAVVNIF</sequence>
<dbReference type="PROSITE" id="PS50966">
    <property type="entry name" value="ZF_SWIM"/>
    <property type="match status" value="1"/>
</dbReference>
<keyword evidence="6" id="KW-0539">Nucleus</keyword>
<keyword evidence="10" id="KW-1185">Reference proteome</keyword>
<dbReference type="GO" id="GO:0005634">
    <property type="term" value="C:nucleus"/>
    <property type="evidence" value="ECO:0007669"/>
    <property type="project" value="UniProtKB-SubCell"/>
</dbReference>
<reference evidence="9" key="1">
    <citation type="submission" date="2020-12" db="EMBL/GenBank/DDBJ databases">
        <title>WGS assembly of Carya illinoinensis cv. Pawnee.</title>
        <authorList>
            <person name="Platts A."/>
            <person name="Shu S."/>
            <person name="Wright S."/>
            <person name="Barry K."/>
            <person name="Edger P."/>
            <person name="Pires J.C."/>
            <person name="Schmutz J."/>
        </authorList>
    </citation>
    <scope>NUCLEOTIDE SEQUENCE</scope>
    <source>
        <tissue evidence="9">Leaf</tissue>
    </source>
</reference>
<dbReference type="GO" id="GO:0008270">
    <property type="term" value="F:zinc ion binding"/>
    <property type="evidence" value="ECO:0007669"/>
    <property type="project" value="UniProtKB-UniRule"/>
</dbReference>
<evidence type="ECO:0000256" key="4">
    <source>
        <dbReference type="ARBA" id="ARBA00022833"/>
    </source>
</evidence>
<evidence type="ECO:0000256" key="7">
    <source>
        <dbReference type="SAM" id="MobiDB-lite"/>
    </source>
</evidence>
<feature type="region of interest" description="Disordered" evidence="7">
    <location>
        <begin position="75"/>
        <end position="94"/>
    </location>
</feature>
<dbReference type="Proteomes" id="UP000811609">
    <property type="component" value="Chromosome 16"/>
</dbReference>
<dbReference type="Pfam" id="PF10551">
    <property type="entry name" value="MULE"/>
    <property type="match status" value="1"/>
</dbReference>
<feature type="region of interest" description="Disordered" evidence="7">
    <location>
        <begin position="771"/>
        <end position="811"/>
    </location>
</feature>
<evidence type="ECO:0000313" key="9">
    <source>
        <dbReference type="EMBL" id="KAG6624753.1"/>
    </source>
</evidence>
<comment type="similarity">
    <text evidence="1 6">Belongs to the FHY3/FAR1 family.</text>
</comment>
<dbReference type="InterPro" id="IPR018289">
    <property type="entry name" value="MULE_transposase_dom"/>
</dbReference>
<dbReference type="InterPro" id="IPR031052">
    <property type="entry name" value="FHY3/FAR1"/>
</dbReference>
<evidence type="ECO:0000256" key="3">
    <source>
        <dbReference type="ARBA" id="ARBA00022771"/>
    </source>
</evidence>
<keyword evidence="4 6" id="KW-0862">Zinc</keyword>
<proteinExistence type="inferred from homology"/>
<name>A0A8T1N7N7_CARIL</name>
<feature type="domain" description="SWIM-type" evidence="8">
    <location>
        <begin position="629"/>
        <end position="667"/>
    </location>
</feature>
<evidence type="ECO:0000256" key="5">
    <source>
        <dbReference type="PROSITE-ProRule" id="PRU00325"/>
    </source>
</evidence>
<evidence type="ECO:0000256" key="2">
    <source>
        <dbReference type="ARBA" id="ARBA00022723"/>
    </source>
</evidence>
<dbReference type="AlphaFoldDB" id="A0A8T1N7N7"/>
<evidence type="ECO:0000256" key="1">
    <source>
        <dbReference type="ARBA" id="ARBA00005889"/>
    </source>
</evidence>
<dbReference type="InterPro" id="IPR006564">
    <property type="entry name" value="Znf_PMZ"/>
</dbReference>
<dbReference type="GO" id="GO:0006355">
    <property type="term" value="P:regulation of DNA-templated transcription"/>
    <property type="evidence" value="ECO:0007669"/>
    <property type="project" value="UniProtKB-UniRule"/>
</dbReference>
<dbReference type="Pfam" id="PF04434">
    <property type="entry name" value="SWIM"/>
    <property type="match status" value="1"/>
</dbReference>
<dbReference type="PANTHER" id="PTHR31669">
    <property type="entry name" value="PROTEIN FAR1-RELATED SEQUENCE 10-RELATED"/>
    <property type="match status" value="1"/>
</dbReference>
<protein>
    <recommendedName>
        <fullName evidence="6">Protein FAR1-RELATED SEQUENCE</fullName>
    </recommendedName>
</protein>
<comment type="subcellular location">
    <subcellularLocation>
        <location evidence="6">Nucleus</location>
    </subcellularLocation>
</comment>
<evidence type="ECO:0000313" key="10">
    <source>
        <dbReference type="Proteomes" id="UP000811609"/>
    </source>
</evidence>
<dbReference type="InterPro" id="IPR004330">
    <property type="entry name" value="FAR1_DNA_bnd_dom"/>
</dbReference>
<evidence type="ECO:0000256" key="6">
    <source>
        <dbReference type="RuleBase" id="RU367018"/>
    </source>
</evidence>
<gene>
    <name evidence="9" type="ORF">CIPAW_16G049800</name>
</gene>
<dbReference type="SMART" id="SM00575">
    <property type="entry name" value="ZnF_PMZ"/>
    <property type="match status" value="1"/>
</dbReference>
<comment type="function">
    <text evidence="6">Putative transcription activator involved in regulating light control of development.</text>
</comment>
<organism evidence="9 10">
    <name type="scientific">Carya illinoinensis</name>
    <name type="common">Pecan</name>
    <dbReference type="NCBI Taxonomy" id="32201"/>
    <lineage>
        <taxon>Eukaryota</taxon>
        <taxon>Viridiplantae</taxon>
        <taxon>Streptophyta</taxon>
        <taxon>Embryophyta</taxon>
        <taxon>Tracheophyta</taxon>
        <taxon>Spermatophyta</taxon>
        <taxon>Magnoliopsida</taxon>
        <taxon>eudicotyledons</taxon>
        <taxon>Gunneridae</taxon>
        <taxon>Pentapetalae</taxon>
        <taxon>rosids</taxon>
        <taxon>fabids</taxon>
        <taxon>Fagales</taxon>
        <taxon>Juglandaceae</taxon>
        <taxon>Carya</taxon>
    </lineage>
</organism>
<keyword evidence="3 5" id="KW-0863">Zinc-finger</keyword>
<accession>A0A8T1N7N7</accession>
<dbReference type="InterPro" id="IPR007527">
    <property type="entry name" value="Znf_SWIM"/>
</dbReference>
<comment type="caution">
    <text evidence="9">The sequence shown here is derived from an EMBL/GenBank/DDBJ whole genome shotgun (WGS) entry which is preliminary data.</text>
</comment>
<feature type="compositionally biased region" description="Basic residues" evidence="7">
    <location>
        <begin position="773"/>
        <end position="785"/>
    </location>
</feature>
<keyword evidence="2 6" id="KW-0479">Metal-binding</keyword>
<dbReference type="PANTHER" id="PTHR31669:SF283">
    <property type="entry name" value="PROTEIN FAR1-RELATED SEQUENCE"/>
    <property type="match status" value="1"/>
</dbReference>